<feature type="transmembrane region" description="Helical" evidence="6">
    <location>
        <begin position="152"/>
        <end position="175"/>
    </location>
</feature>
<dbReference type="Pfam" id="PF03606">
    <property type="entry name" value="DcuC"/>
    <property type="match status" value="1"/>
</dbReference>
<organism evidence="7 8">
    <name type="scientific">Candidatus Enterocloster faecavium</name>
    <dbReference type="NCBI Taxonomy" id="2838560"/>
    <lineage>
        <taxon>Bacteria</taxon>
        <taxon>Bacillati</taxon>
        <taxon>Bacillota</taxon>
        <taxon>Clostridia</taxon>
        <taxon>Lachnospirales</taxon>
        <taxon>Lachnospiraceae</taxon>
        <taxon>Enterocloster</taxon>
    </lineage>
</organism>
<dbReference type="AlphaFoldDB" id="A0A9D2L6Z1"/>
<protein>
    <submittedName>
        <fullName evidence="7">AbgT family transporter</fullName>
    </submittedName>
</protein>
<feature type="transmembrane region" description="Helical" evidence="6">
    <location>
        <begin position="98"/>
        <end position="120"/>
    </location>
</feature>
<gene>
    <name evidence="7" type="ORF">H9716_04735</name>
</gene>
<evidence type="ECO:0000256" key="5">
    <source>
        <dbReference type="ARBA" id="ARBA00023136"/>
    </source>
</evidence>
<feature type="transmembrane region" description="Helical" evidence="6">
    <location>
        <begin position="275"/>
        <end position="294"/>
    </location>
</feature>
<feature type="transmembrane region" description="Helical" evidence="6">
    <location>
        <begin position="5"/>
        <end position="22"/>
    </location>
</feature>
<keyword evidence="5 6" id="KW-0472">Membrane</keyword>
<feature type="transmembrane region" description="Helical" evidence="6">
    <location>
        <begin position="306"/>
        <end position="324"/>
    </location>
</feature>
<reference evidence="7" key="1">
    <citation type="journal article" date="2021" name="PeerJ">
        <title>Extensive microbial diversity within the chicken gut microbiome revealed by metagenomics and culture.</title>
        <authorList>
            <person name="Gilroy R."/>
            <person name="Ravi A."/>
            <person name="Getino M."/>
            <person name="Pursley I."/>
            <person name="Horton D.L."/>
            <person name="Alikhan N.F."/>
            <person name="Baker D."/>
            <person name="Gharbi K."/>
            <person name="Hall N."/>
            <person name="Watson M."/>
            <person name="Adriaenssens E.M."/>
            <person name="Foster-Nyarko E."/>
            <person name="Jarju S."/>
            <person name="Secka A."/>
            <person name="Antonio M."/>
            <person name="Oren A."/>
            <person name="Chaudhuri R.R."/>
            <person name="La Ragione R."/>
            <person name="Hildebrand F."/>
            <person name="Pallen M.J."/>
        </authorList>
    </citation>
    <scope>NUCLEOTIDE SEQUENCE</scope>
    <source>
        <strain evidence="7">CHK188-4685</strain>
    </source>
</reference>
<evidence type="ECO:0000313" key="7">
    <source>
        <dbReference type="EMBL" id="HJB07153.1"/>
    </source>
</evidence>
<dbReference type="InterPro" id="IPR051679">
    <property type="entry name" value="DASS-Related_Transporters"/>
</dbReference>
<reference evidence="7" key="2">
    <citation type="submission" date="2021-04" db="EMBL/GenBank/DDBJ databases">
        <authorList>
            <person name="Gilroy R."/>
        </authorList>
    </citation>
    <scope>NUCLEOTIDE SEQUENCE</scope>
    <source>
        <strain evidence="7">CHK188-4685</strain>
    </source>
</reference>
<proteinExistence type="predicted"/>
<dbReference type="InterPro" id="IPR018385">
    <property type="entry name" value="C4_dicarb_anaerob_car-like"/>
</dbReference>
<evidence type="ECO:0000256" key="1">
    <source>
        <dbReference type="ARBA" id="ARBA00004651"/>
    </source>
</evidence>
<evidence type="ECO:0000256" key="6">
    <source>
        <dbReference type="SAM" id="Phobius"/>
    </source>
</evidence>
<dbReference type="PANTHER" id="PTHR43652:SF2">
    <property type="entry name" value="BASIC AMINO ACID ANTIPORTER YFCC-RELATED"/>
    <property type="match status" value="1"/>
</dbReference>
<keyword evidence="4 6" id="KW-1133">Transmembrane helix</keyword>
<feature type="transmembrane region" description="Helical" evidence="6">
    <location>
        <begin position="434"/>
        <end position="452"/>
    </location>
</feature>
<evidence type="ECO:0000313" key="8">
    <source>
        <dbReference type="Proteomes" id="UP000886804"/>
    </source>
</evidence>
<comment type="subcellular location">
    <subcellularLocation>
        <location evidence="1">Cell membrane</location>
        <topology evidence="1">Multi-pass membrane protein</topology>
    </subcellularLocation>
</comment>
<comment type="caution">
    <text evidence="7">The sequence shown here is derived from an EMBL/GenBank/DDBJ whole genome shotgun (WGS) entry which is preliminary data.</text>
</comment>
<sequence>MPHTFVIILAIIIVAVILTWIIPAGEYVRFEDARGVEVIDPQQFSYVTRTPVNPGLIPMYIVNGFMDNIDLLLVILFSGGAFHMLTKSGALQAIVAKVAMKFSGKIAIFIPILTLIFGLICTTQAVNMFIAFAPVMVMLSLALGLDSLTGTAIIILGGAIGFSTGTLNASTTLVSQQIAELPPFSGIGYRFVCFGVFYVVTNIFLIRYANKVKKHPEKSPMYDLDQENEMTGKISLEDFGTMDLRKWLVIGCLVVSLVVIIYGSVALGWDLPEYSAVFLVLAIISGAVAGFSPNRISKEFVDGCKGMMSAAITIGLAKSIGSIMADGTIIDTVVHSLASVLDHVPYIIQGPGMLIANIIVSLFISSGSGQASVTMPIMVPLADLLGVTRQTAVLAFNFGDGFVNYILPTSGALMGILGAVNIPYDRWVRFMWKCFAMWTVVGCILVVIAQLMKYGPM</sequence>
<evidence type="ECO:0000256" key="3">
    <source>
        <dbReference type="ARBA" id="ARBA00022692"/>
    </source>
</evidence>
<feature type="transmembrane region" description="Helical" evidence="6">
    <location>
        <begin position="402"/>
        <end position="422"/>
    </location>
</feature>
<name>A0A9D2L6Z1_9FIRM</name>
<accession>A0A9D2L6Z1</accession>
<dbReference type="PANTHER" id="PTHR43652">
    <property type="entry name" value="BASIC AMINO ACID ANTIPORTER YFCC-RELATED"/>
    <property type="match status" value="1"/>
</dbReference>
<feature type="transmembrane region" description="Helical" evidence="6">
    <location>
        <begin position="344"/>
        <end position="365"/>
    </location>
</feature>
<evidence type="ECO:0000256" key="2">
    <source>
        <dbReference type="ARBA" id="ARBA00022475"/>
    </source>
</evidence>
<keyword evidence="3 6" id="KW-0812">Transmembrane</keyword>
<feature type="transmembrane region" description="Helical" evidence="6">
    <location>
        <begin position="126"/>
        <end position="145"/>
    </location>
</feature>
<evidence type="ECO:0000256" key="4">
    <source>
        <dbReference type="ARBA" id="ARBA00022989"/>
    </source>
</evidence>
<dbReference type="GO" id="GO:0005886">
    <property type="term" value="C:plasma membrane"/>
    <property type="evidence" value="ECO:0007669"/>
    <property type="project" value="UniProtKB-SubCell"/>
</dbReference>
<dbReference type="Proteomes" id="UP000886804">
    <property type="component" value="Unassembled WGS sequence"/>
</dbReference>
<feature type="transmembrane region" description="Helical" evidence="6">
    <location>
        <begin position="187"/>
        <end position="209"/>
    </location>
</feature>
<keyword evidence="2" id="KW-1003">Cell membrane</keyword>
<dbReference type="EMBL" id="DWYS01000058">
    <property type="protein sequence ID" value="HJB07153.1"/>
    <property type="molecule type" value="Genomic_DNA"/>
</dbReference>
<feature type="transmembrane region" description="Helical" evidence="6">
    <location>
        <begin position="69"/>
        <end position="86"/>
    </location>
</feature>
<feature type="transmembrane region" description="Helical" evidence="6">
    <location>
        <begin position="247"/>
        <end position="269"/>
    </location>
</feature>